<gene>
    <name evidence="1" type="ORF">MRB53_014074</name>
</gene>
<name>A0ACC2K9T3_PERAE</name>
<keyword evidence="2" id="KW-1185">Reference proteome</keyword>
<accession>A0ACC2K9T3</accession>
<sequence length="105" mass="10791">MDGGRSSVDDGRRAAKTGAKAFSDAGDGRRTATGTEGGSGPAVPAIDPRDGDGADGNSALSWISSISPCCTENESIKVLSIIQLHSTLNNNELGHDVFQPHQDVP</sequence>
<organism evidence="1 2">
    <name type="scientific">Persea americana</name>
    <name type="common">Avocado</name>
    <dbReference type="NCBI Taxonomy" id="3435"/>
    <lineage>
        <taxon>Eukaryota</taxon>
        <taxon>Viridiplantae</taxon>
        <taxon>Streptophyta</taxon>
        <taxon>Embryophyta</taxon>
        <taxon>Tracheophyta</taxon>
        <taxon>Spermatophyta</taxon>
        <taxon>Magnoliopsida</taxon>
        <taxon>Magnoliidae</taxon>
        <taxon>Laurales</taxon>
        <taxon>Lauraceae</taxon>
        <taxon>Persea</taxon>
    </lineage>
</organism>
<evidence type="ECO:0000313" key="2">
    <source>
        <dbReference type="Proteomes" id="UP001234297"/>
    </source>
</evidence>
<comment type="caution">
    <text evidence="1">The sequence shown here is derived from an EMBL/GenBank/DDBJ whole genome shotgun (WGS) entry which is preliminary data.</text>
</comment>
<reference evidence="1 2" key="1">
    <citation type="journal article" date="2022" name="Hortic Res">
        <title>A haplotype resolved chromosomal level avocado genome allows analysis of novel avocado genes.</title>
        <authorList>
            <person name="Nath O."/>
            <person name="Fletcher S.J."/>
            <person name="Hayward A."/>
            <person name="Shaw L.M."/>
            <person name="Masouleh A.K."/>
            <person name="Furtado A."/>
            <person name="Henry R.J."/>
            <person name="Mitter N."/>
        </authorList>
    </citation>
    <scope>NUCLEOTIDE SEQUENCE [LARGE SCALE GENOMIC DNA]</scope>
    <source>
        <strain evidence="2">cv. Hass</strain>
    </source>
</reference>
<dbReference type="EMBL" id="CM056812">
    <property type="protein sequence ID" value="KAJ8617888.1"/>
    <property type="molecule type" value="Genomic_DNA"/>
</dbReference>
<protein>
    <submittedName>
        <fullName evidence="1">Uncharacterized protein</fullName>
    </submittedName>
</protein>
<evidence type="ECO:0000313" key="1">
    <source>
        <dbReference type="EMBL" id="KAJ8617888.1"/>
    </source>
</evidence>
<proteinExistence type="predicted"/>
<dbReference type="Proteomes" id="UP001234297">
    <property type="component" value="Chromosome 4"/>
</dbReference>